<evidence type="ECO:0000256" key="3">
    <source>
        <dbReference type="ARBA" id="ARBA00023163"/>
    </source>
</evidence>
<dbReference type="AlphaFoldDB" id="A0AAW9JNG9"/>
<keyword evidence="2" id="KW-0238">DNA-binding</keyword>
<dbReference type="PROSITE" id="PS50995">
    <property type="entry name" value="HTH_MARR_2"/>
    <property type="match status" value="1"/>
</dbReference>
<dbReference type="GO" id="GO:0003677">
    <property type="term" value="F:DNA binding"/>
    <property type="evidence" value="ECO:0007669"/>
    <property type="project" value="UniProtKB-KW"/>
</dbReference>
<gene>
    <name evidence="5" type="ORF">RAK27_04875</name>
</gene>
<keyword evidence="3" id="KW-0804">Transcription</keyword>
<accession>A0AAW9JNG9</accession>
<organism evidence="5 6">
    <name type="scientific">Carnobacterium maltaromaticum</name>
    <name type="common">Carnobacterium piscicola</name>
    <dbReference type="NCBI Taxonomy" id="2751"/>
    <lineage>
        <taxon>Bacteria</taxon>
        <taxon>Bacillati</taxon>
        <taxon>Bacillota</taxon>
        <taxon>Bacilli</taxon>
        <taxon>Lactobacillales</taxon>
        <taxon>Carnobacteriaceae</taxon>
        <taxon>Carnobacterium</taxon>
    </lineage>
</organism>
<evidence type="ECO:0000313" key="5">
    <source>
        <dbReference type="EMBL" id="MDZ5757987.1"/>
    </source>
</evidence>
<dbReference type="SUPFAM" id="SSF46785">
    <property type="entry name" value="Winged helix' DNA-binding domain"/>
    <property type="match status" value="1"/>
</dbReference>
<dbReference type="InterPro" id="IPR036390">
    <property type="entry name" value="WH_DNA-bd_sf"/>
</dbReference>
<name>A0AAW9JNG9_CARML</name>
<dbReference type="RefSeq" id="WP_157455401.1">
    <property type="nucleotide sequence ID" value="NZ_CAJGUR010000011.1"/>
</dbReference>
<dbReference type="SMART" id="SM00347">
    <property type="entry name" value="HTH_MARR"/>
    <property type="match status" value="1"/>
</dbReference>
<comment type="caution">
    <text evidence="5">The sequence shown here is derived from an EMBL/GenBank/DDBJ whole genome shotgun (WGS) entry which is preliminary data.</text>
</comment>
<dbReference type="InterPro" id="IPR000835">
    <property type="entry name" value="HTH_MarR-typ"/>
</dbReference>
<protein>
    <submittedName>
        <fullName evidence="5">MarR family transcriptional regulator</fullName>
    </submittedName>
</protein>
<dbReference type="EMBL" id="JAVBVO010000003">
    <property type="protein sequence ID" value="MDZ5757987.1"/>
    <property type="molecule type" value="Genomic_DNA"/>
</dbReference>
<dbReference type="Proteomes" id="UP001290462">
    <property type="component" value="Unassembled WGS sequence"/>
</dbReference>
<dbReference type="PANTHER" id="PTHR42756">
    <property type="entry name" value="TRANSCRIPTIONAL REGULATOR, MARR"/>
    <property type="match status" value="1"/>
</dbReference>
<reference evidence="5" key="1">
    <citation type="submission" date="2023-08" db="EMBL/GenBank/DDBJ databases">
        <title>Genomic characterization of piscicolin 126 produced by Carnobacterium maltaromaticum CM22 strain isolated from salmon (Salmo salar).</title>
        <authorList>
            <person name="Gonzalez-Gragera E."/>
            <person name="Garcia-Lopez J.D."/>
            <person name="Teso-Perez C."/>
            <person name="Gimenez-Hernandez I."/>
            <person name="Peralta-Sanchez J.M."/>
            <person name="Valdivia E."/>
            <person name="Montalban-Lopez M."/>
            <person name="Martin-Platero A.M."/>
            <person name="Banos A."/>
            <person name="Martinez-Bueno M."/>
        </authorList>
    </citation>
    <scope>NUCLEOTIDE SEQUENCE</scope>
    <source>
        <strain evidence="5">CM22</strain>
    </source>
</reference>
<dbReference type="GeneID" id="83605960"/>
<evidence type="ECO:0000313" key="6">
    <source>
        <dbReference type="Proteomes" id="UP001290462"/>
    </source>
</evidence>
<dbReference type="GO" id="GO:0003700">
    <property type="term" value="F:DNA-binding transcription factor activity"/>
    <property type="evidence" value="ECO:0007669"/>
    <property type="project" value="InterPro"/>
</dbReference>
<dbReference type="InterPro" id="IPR036388">
    <property type="entry name" value="WH-like_DNA-bd_sf"/>
</dbReference>
<dbReference type="PANTHER" id="PTHR42756:SF1">
    <property type="entry name" value="TRANSCRIPTIONAL REPRESSOR OF EMRAB OPERON"/>
    <property type="match status" value="1"/>
</dbReference>
<evidence type="ECO:0000259" key="4">
    <source>
        <dbReference type="PROSITE" id="PS50995"/>
    </source>
</evidence>
<dbReference type="Pfam" id="PF01047">
    <property type="entry name" value="MarR"/>
    <property type="match status" value="1"/>
</dbReference>
<proteinExistence type="predicted"/>
<dbReference type="Gene3D" id="1.10.10.10">
    <property type="entry name" value="Winged helix-like DNA-binding domain superfamily/Winged helix DNA-binding domain"/>
    <property type="match status" value="1"/>
</dbReference>
<sequence>MKKELINHVLSTLSEIQKNTTDFNTIFTSSSASDLSESQMIVLVTLSIKSDVKITDISKMFAMTPGAATAMCDKLEEKGYLFRIRSKKDRRVVLIENTKKATEIVEKLFADFDLNQLEEMNTTLIKINQLFIELSGIIKPQESKKEEK</sequence>
<keyword evidence="1" id="KW-0805">Transcription regulation</keyword>
<evidence type="ECO:0000256" key="1">
    <source>
        <dbReference type="ARBA" id="ARBA00023015"/>
    </source>
</evidence>
<evidence type="ECO:0000256" key="2">
    <source>
        <dbReference type="ARBA" id="ARBA00023125"/>
    </source>
</evidence>
<feature type="domain" description="HTH marR-type" evidence="4">
    <location>
        <begin position="3"/>
        <end position="139"/>
    </location>
</feature>